<dbReference type="OMA" id="TYVCIDV"/>
<sequence>MTTKLELMRSNYLKKLLTEIVPALAENSPEAALVVVSDPPVDDVLTYVCIDVAASDTASEGGTDQQLRRRSNKLSPSSLGSVGIMVASAAITEITGAGTTTSPAVAFSLFLVLTVAISLIMSSIIRA</sequence>
<feature type="transmembrane region" description="Helical" evidence="2">
    <location>
        <begin position="78"/>
        <end position="98"/>
    </location>
</feature>
<dbReference type="KEGG" id="osa:107276975"/>
<organism evidence="3">
    <name type="scientific">Oryza sativa subsp. japonica</name>
    <name type="common">Rice</name>
    <dbReference type="NCBI Taxonomy" id="39947"/>
    <lineage>
        <taxon>Eukaryota</taxon>
        <taxon>Viridiplantae</taxon>
        <taxon>Streptophyta</taxon>
        <taxon>Embryophyta</taxon>
        <taxon>Tracheophyta</taxon>
        <taxon>Spermatophyta</taxon>
        <taxon>Magnoliopsida</taxon>
        <taxon>Liliopsida</taxon>
        <taxon>Poales</taxon>
        <taxon>Poaceae</taxon>
        <taxon>BOP clade</taxon>
        <taxon>Oryzoideae</taxon>
        <taxon>Oryzeae</taxon>
        <taxon>Oryzinae</taxon>
        <taxon>Oryza</taxon>
        <taxon>Oryza sativa</taxon>
    </lineage>
</organism>
<feature type="transmembrane region" description="Helical" evidence="2">
    <location>
        <begin position="104"/>
        <end position="125"/>
    </location>
</feature>
<reference evidence="3" key="1">
    <citation type="journal article" date="2005" name="PLoS Biol.">
        <title>The genomes of Oryza sativa: a history of duplications.</title>
        <authorList>
            <person name="Yu J."/>
            <person name="Wang J."/>
            <person name="Lin W."/>
            <person name="Li S."/>
            <person name="Li H."/>
            <person name="Zhou J."/>
            <person name="Ni P."/>
            <person name="Dong W."/>
            <person name="Hu S."/>
            <person name="Zeng C."/>
            <person name="Zhang J."/>
            <person name="Zhang Y."/>
            <person name="Li R."/>
            <person name="Xu Z."/>
            <person name="Li S."/>
            <person name="Li X."/>
            <person name="Zheng H."/>
            <person name="Cong L."/>
            <person name="Lin L."/>
            <person name="Yin J."/>
            <person name="Geng J."/>
            <person name="Li G."/>
            <person name="Shi J."/>
            <person name="Liu J."/>
            <person name="Lv H."/>
            <person name="Li J."/>
            <person name="Wang J."/>
            <person name="Deng Y."/>
            <person name="Ran L."/>
            <person name="Shi X."/>
            <person name="Wang X."/>
            <person name="Wu Q."/>
            <person name="Li C."/>
            <person name="Ren X."/>
            <person name="Wang J."/>
            <person name="Wang X."/>
            <person name="Li D."/>
            <person name="Liu D."/>
            <person name="Zhang X."/>
            <person name="Ji Z."/>
            <person name="Zhao W."/>
            <person name="Sun Y."/>
            <person name="Zhang Z."/>
            <person name="Bao J."/>
            <person name="Han Y."/>
            <person name="Dong L."/>
            <person name="Ji J."/>
            <person name="Chen P."/>
            <person name="Wu S."/>
            <person name="Liu J."/>
            <person name="Xiao Y."/>
            <person name="Bu D."/>
            <person name="Tan J."/>
            <person name="Yang L."/>
            <person name="Ye C."/>
            <person name="Zhang J."/>
            <person name="Xu J."/>
            <person name="Zhou Y."/>
            <person name="Yu Y."/>
            <person name="Zhang B."/>
            <person name="Zhuang S."/>
            <person name="Wei H."/>
            <person name="Liu B."/>
            <person name="Lei M."/>
            <person name="Yu H."/>
            <person name="Li Y."/>
            <person name="Xu H."/>
            <person name="Wei S."/>
            <person name="He X."/>
            <person name="Fang L."/>
            <person name="Zhang Z."/>
            <person name="Zhang Y."/>
            <person name="Huang X."/>
            <person name="Su Z."/>
            <person name="Tong W."/>
            <person name="Li J."/>
            <person name="Tong Z."/>
            <person name="Li S."/>
            <person name="Ye J."/>
            <person name="Wang L."/>
            <person name="Fang L."/>
            <person name="Lei T."/>
            <person name="Chen C."/>
            <person name="Chen H."/>
            <person name="Xu Z."/>
            <person name="Li H."/>
            <person name="Huang H."/>
            <person name="Zhang F."/>
            <person name="Xu H."/>
            <person name="Li N."/>
            <person name="Zhao C."/>
            <person name="Li S."/>
            <person name="Dong L."/>
            <person name="Huang Y."/>
            <person name="Li L."/>
            <person name="Xi Y."/>
            <person name="Qi Q."/>
            <person name="Li W."/>
            <person name="Zhang B."/>
            <person name="Hu W."/>
            <person name="Zhang Y."/>
            <person name="Tian X."/>
            <person name="Jiao Y."/>
            <person name="Liang X."/>
            <person name="Jin J."/>
            <person name="Gao L."/>
            <person name="Zheng W."/>
            <person name="Hao B."/>
            <person name="Liu S."/>
            <person name="Wang W."/>
            <person name="Yuan L."/>
            <person name="Cao M."/>
            <person name="McDermott J."/>
            <person name="Samudrala R."/>
            <person name="Wang J."/>
            <person name="Wong G.K."/>
            <person name="Yang H."/>
        </authorList>
    </citation>
    <scope>NUCLEOTIDE SEQUENCE [LARGE SCALE GENOMIC DNA]</scope>
</reference>
<keyword evidence="2" id="KW-0812">Transmembrane</keyword>
<dbReference type="AlphaFoldDB" id="A0A8J8YJ91"/>
<evidence type="ECO:0000256" key="1">
    <source>
        <dbReference type="SAM" id="MobiDB-lite"/>
    </source>
</evidence>
<proteinExistence type="predicted"/>
<gene>
    <name evidence="3" type="ORF">OsJ_26278</name>
</gene>
<accession>A0A8J8YJ91</accession>
<protein>
    <submittedName>
        <fullName evidence="3">Uncharacterized protein</fullName>
    </submittedName>
</protein>
<dbReference type="OrthoDB" id="10352721at2759"/>
<feature type="region of interest" description="Disordered" evidence="1">
    <location>
        <begin position="57"/>
        <end position="76"/>
    </location>
</feature>
<dbReference type="HOGENOM" id="CLU_1974239_0_0_1"/>
<dbReference type="EMBL" id="CM000145">
    <property type="protein sequence ID" value="EEE68161.1"/>
    <property type="molecule type" value="Genomic_DNA"/>
</dbReference>
<evidence type="ECO:0000256" key="2">
    <source>
        <dbReference type="SAM" id="Phobius"/>
    </source>
</evidence>
<keyword evidence="2" id="KW-1133">Transmembrane helix</keyword>
<dbReference type="Proteomes" id="UP000007752">
    <property type="component" value="Chromosome 8"/>
</dbReference>
<keyword evidence="2" id="KW-0472">Membrane</keyword>
<dbReference type="Gramene" id="Os08t0186200-00">
    <property type="protein sequence ID" value="Os08t0186200-00"/>
    <property type="gene ID" value="Os08g0186200"/>
</dbReference>
<name>A0A8J8YJ91_ORYSJ</name>
<reference evidence="3" key="2">
    <citation type="submission" date="2008-12" db="EMBL/GenBank/DDBJ databases">
        <title>Improved gene annotation of the rice (Oryza sativa) genomes.</title>
        <authorList>
            <person name="Wang J."/>
            <person name="Li R."/>
            <person name="Fan W."/>
            <person name="Huang Q."/>
            <person name="Zhang J."/>
            <person name="Zhou Y."/>
            <person name="Hu Y."/>
            <person name="Zi S."/>
            <person name="Li J."/>
            <person name="Ni P."/>
            <person name="Zheng H."/>
            <person name="Zhang Y."/>
            <person name="Zhao M."/>
            <person name="Hao Q."/>
            <person name="McDermott J."/>
            <person name="Samudrala R."/>
            <person name="Kristiansen K."/>
            <person name="Wong G.K.-S."/>
        </authorList>
    </citation>
    <scope>NUCLEOTIDE SEQUENCE</scope>
</reference>
<evidence type="ECO:0000313" key="3">
    <source>
        <dbReference type="EMBL" id="EEE68161.1"/>
    </source>
</evidence>